<dbReference type="PROSITE" id="PS50005">
    <property type="entry name" value="TPR"/>
    <property type="match status" value="2"/>
</dbReference>
<dbReference type="Gramene" id="Pp3c25_6408V3.1">
    <property type="protein sequence ID" value="Pp3c25_6408V3.1"/>
    <property type="gene ID" value="Pp3c25_6408"/>
</dbReference>
<protein>
    <recommendedName>
        <fullName evidence="7">Tetratricopeptide repeat protein 18</fullName>
    </recommendedName>
</protein>
<gene>
    <name evidence="4" type="ORF">PHYPA_029670</name>
</gene>
<reference evidence="5" key="3">
    <citation type="submission" date="2020-12" db="UniProtKB">
        <authorList>
            <consortium name="EnsemblPlants"/>
        </authorList>
    </citation>
    <scope>IDENTIFICATION</scope>
</reference>
<keyword evidence="1" id="KW-0677">Repeat</keyword>
<evidence type="ECO:0000313" key="5">
    <source>
        <dbReference type="EnsemblPlants" id="Pp3c25_6408V3.1"/>
    </source>
</evidence>
<evidence type="ECO:0000256" key="2">
    <source>
        <dbReference type="ARBA" id="ARBA00022803"/>
    </source>
</evidence>
<evidence type="ECO:0000256" key="1">
    <source>
        <dbReference type="ARBA" id="ARBA00022737"/>
    </source>
</evidence>
<feature type="repeat" description="TPR" evidence="3">
    <location>
        <begin position="360"/>
        <end position="393"/>
    </location>
</feature>
<dbReference type="Proteomes" id="UP000006727">
    <property type="component" value="Chromosome 25"/>
</dbReference>
<dbReference type="PANTHER" id="PTHR44314:SF1">
    <property type="entry name" value="CILIA- AND FLAGELLA-ASSOCIATED PROTEIN 70"/>
    <property type="match status" value="1"/>
</dbReference>
<dbReference type="PANTHER" id="PTHR44314">
    <property type="entry name" value="CILIA- AND FLAGELLA-ASSOCIATED PROTEIN 70"/>
    <property type="match status" value="1"/>
</dbReference>
<evidence type="ECO:0008006" key="7">
    <source>
        <dbReference type="Google" id="ProtNLM"/>
    </source>
</evidence>
<organism evidence="4">
    <name type="scientific">Physcomitrium patens</name>
    <name type="common">Spreading-leaved earth moss</name>
    <name type="synonym">Physcomitrella patens</name>
    <dbReference type="NCBI Taxonomy" id="3218"/>
    <lineage>
        <taxon>Eukaryota</taxon>
        <taxon>Viridiplantae</taxon>
        <taxon>Streptophyta</taxon>
        <taxon>Embryophyta</taxon>
        <taxon>Bryophyta</taxon>
        <taxon>Bryophytina</taxon>
        <taxon>Bryopsida</taxon>
        <taxon>Funariidae</taxon>
        <taxon>Funariales</taxon>
        <taxon>Funariaceae</taxon>
        <taxon>Physcomitrium</taxon>
    </lineage>
</organism>
<dbReference type="EMBL" id="ABEU02000025">
    <property type="protein sequence ID" value="PNR27518.1"/>
    <property type="molecule type" value="Genomic_DNA"/>
</dbReference>
<dbReference type="InterPro" id="IPR052628">
    <property type="entry name" value="CFAP70"/>
</dbReference>
<evidence type="ECO:0000313" key="4">
    <source>
        <dbReference type="EMBL" id="PNR27518.1"/>
    </source>
</evidence>
<feature type="repeat" description="TPR" evidence="3">
    <location>
        <begin position="323"/>
        <end position="356"/>
    </location>
</feature>
<sequence length="478" mass="55672">MMRDEMKSRVLKIAAEKFRLGQNEAITGGKFEFCNSLYINLMEEIHTCIADMFLKKHRIANALEGYVELSEKEKKLFLLRQLADEYEYACDYGTANRYHQDRLLGDTIHNPDIWFEYGCFALRMKTKGRPRERGKAEECFREALTLDKNHFLSLLALASLMWHRNYCTQSEILLHTAINLHTEEEWLSWCILSQVYNAQGQTDNEKSCIRKAEVLYTSSHGNRNAYTAPHVLLSPLLKFPFSCGHLFLQENLPSSTVFFETGLFLLDLHLQKEGKQILDLECDVFSTAFDNKWAHAKVHELNEEYAKAEIWIKENLSITHEEPMSWLCLGRIRYLNKKYQEALEAYEKHIRYQGNKQVYMYVHLDIGNCHLQLGNYNAAKKVFLKLCQVEPTTSSWLGAAIAFYRTCEHKHSEQALVEANHMDSKNQRVWAYLALVCLALDRNEEAEISFQQLQKLELHDVHLLLEVADGFAKCGNYR</sequence>
<dbReference type="SUPFAM" id="SSF48452">
    <property type="entry name" value="TPR-like"/>
    <property type="match status" value="3"/>
</dbReference>
<dbReference type="InterPro" id="IPR011990">
    <property type="entry name" value="TPR-like_helical_dom_sf"/>
</dbReference>
<name>A0A2K1IE12_PHYPA</name>
<keyword evidence="2 3" id="KW-0802">TPR repeat</keyword>
<keyword evidence="6" id="KW-1185">Reference proteome</keyword>
<accession>A0A2K1IE12</accession>
<evidence type="ECO:0000313" key="6">
    <source>
        <dbReference type="Proteomes" id="UP000006727"/>
    </source>
</evidence>
<dbReference type="STRING" id="3218.A0A2K1IE12"/>
<dbReference type="Pfam" id="PF13181">
    <property type="entry name" value="TPR_8"/>
    <property type="match status" value="1"/>
</dbReference>
<dbReference type="Gene3D" id="1.25.40.10">
    <property type="entry name" value="Tetratricopeptide repeat domain"/>
    <property type="match status" value="3"/>
</dbReference>
<dbReference type="PaxDb" id="3218-PP1S88_128V6.1"/>
<dbReference type="SMART" id="SM00028">
    <property type="entry name" value="TPR"/>
    <property type="match status" value="6"/>
</dbReference>
<reference evidence="4 6" key="2">
    <citation type="journal article" date="2018" name="Plant J.">
        <title>The Physcomitrella patens chromosome-scale assembly reveals moss genome structure and evolution.</title>
        <authorList>
            <person name="Lang D."/>
            <person name="Ullrich K.K."/>
            <person name="Murat F."/>
            <person name="Fuchs J."/>
            <person name="Jenkins J."/>
            <person name="Haas F.B."/>
            <person name="Piednoel M."/>
            <person name="Gundlach H."/>
            <person name="Van Bel M."/>
            <person name="Meyberg R."/>
            <person name="Vives C."/>
            <person name="Morata J."/>
            <person name="Symeonidi A."/>
            <person name="Hiss M."/>
            <person name="Muchero W."/>
            <person name="Kamisugi Y."/>
            <person name="Saleh O."/>
            <person name="Blanc G."/>
            <person name="Decker E.L."/>
            <person name="van Gessel N."/>
            <person name="Grimwood J."/>
            <person name="Hayes R.D."/>
            <person name="Graham S.W."/>
            <person name="Gunter L.E."/>
            <person name="McDaniel S.F."/>
            <person name="Hoernstein S.N.W."/>
            <person name="Larsson A."/>
            <person name="Li F.W."/>
            <person name="Perroud P.F."/>
            <person name="Phillips J."/>
            <person name="Ranjan P."/>
            <person name="Rokshar D.S."/>
            <person name="Rothfels C.J."/>
            <person name="Schneider L."/>
            <person name="Shu S."/>
            <person name="Stevenson D.W."/>
            <person name="Thummler F."/>
            <person name="Tillich M."/>
            <person name="Villarreal Aguilar J.C."/>
            <person name="Widiez T."/>
            <person name="Wong G.K."/>
            <person name="Wymore A."/>
            <person name="Zhang Y."/>
            <person name="Zimmer A.D."/>
            <person name="Quatrano R.S."/>
            <person name="Mayer K.F.X."/>
            <person name="Goodstein D."/>
            <person name="Casacuberta J.M."/>
            <person name="Vandepoele K."/>
            <person name="Reski R."/>
            <person name="Cuming A.C."/>
            <person name="Tuskan G.A."/>
            <person name="Maumus F."/>
            <person name="Salse J."/>
            <person name="Schmutz J."/>
            <person name="Rensing S.A."/>
        </authorList>
    </citation>
    <scope>NUCLEOTIDE SEQUENCE [LARGE SCALE GENOMIC DNA]</scope>
    <source>
        <strain evidence="5 6">cv. Gransden 2004</strain>
    </source>
</reference>
<dbReference type="EnsemblPlants" id="Pp3c25_6408V3.1">
    <property type="protein sequence ID" value="Pp3c25_6408V3.1"/>
    <property type="gene ID" value="Pp3c25_6408"/>
</dbReference>
<dbReference type="InParanoid" id="A0A2K1IE12"/>
<dbReference type="AlphaFoldDB" id="A0A2K1IE12"/>
<reference evidence="4 6" key="1">
    <citation type="journal article" date="2008" name="Science">
        <title>The Physcomitrella genome reveals evolutionary insights into the conquest of land by plants.</title>
        <authorList>
            <person name="Rensing S."/>
            <person name="Lang D."/>
            <person name="Zimmer A."/>
            <person name="Terry A."/>
            <person name="Salamov A."/>
            <person name="Shapiro H."/>
            <person name="Nishiyama T."/>
            <person name="Perroud P.-F."/>
            <person name="Lindquist E."/>
            <person name="Kamisugi Y."/>
            <person name="Tanahashi T."/>
            <person name="Sakakibara K."/>
            <person name="Fujita T."/>
            <person name="Oishi K."/>
            <person name="Shin-I T."/>
            <person name="Kuroki Y."/>
            <person name="Toyoda A."/>
            <person name="Suzuki Y."/>
            <person name="Hashimoto A."/>
            <person name="Yamaguchi K."/>
            <person name="Sugano A."/>
            <person name="Kohara Y."/>
            <person name="Fujiyama A."/>
            <person name="Anterola A."/>
            <person name="Aoki S."/>
            <person name="Ashton N."/>
            <person name="Barbazuk W.B."/>
            <person name="Barker E."/>
            <person name="Bennetzen J."/>
            <person name="Bezanilla M."/>
            <person name="Blankenship R."/>
            <person name="Cho S.H."/>
            <person name="Dutcher S."/>
            <person name="Estelle M."/>
            <person name="Fawcett J.A."/>
            <person name="Gundlach H."/>
            <person name="Hanada K."/>
            <person name="Heyl A."/>
            <person name="Hicks K.A."/>
            <person name="Hugh J."/>
            <person name="Lohr M."/>
            <person name="Mayer K."/>
            <person name="Melkozernov A."/>
            <person name="Murata T."/>
            <person name="Nelson D."/>
            <person name="Pils B."/>
            <person name="Prigge M."/>
            <person name="Reiss B."/>
            <person name="Renner T."/>
            <person name="Rombauts S."/>
            <person name="Rushton P."/>
            <person name="Sanderfoot A."/>
            <person name="Schween G."/>
            <person name="Shiu S.-H."/>
            <person name="Stueber K."/>
            <person name="Theodoulou F.L."/>
            <person name="Tu H."/>
            <person name="Van de Peer Y."/>
            <person name="Verrier P.J."/>
            <person name="Waters E."/>
            <person name="Wood A."/>
            <person name="Yang L."/>
            <person name="Cove D."/>
            <person name="Cuming A."/>
            <person name="Hasebe M."/>
            <person name="Lucas S."/>
            <person name="Mishler D.B."/>
            <person name="Reski R."/>
            <person name="Grigoriev I."/>
            <person name="Quatrano R.S."/>
            <person name="Boore J.L."/>
        </authorList>
    </citation>
    <scope>NUCLEOTIDE SEQUENCE [LARGE SCALE GENOMIC DNA]</scope>
    <source>
        <strain evidence="5 6">cv. Gransden 2004</strain>
    </source>
</reference>
<evidence type="ECO:0000256" key="3">
    <source>
        <dbReference type="PROSITE-ProRule" id="PRU00339"/>
    </source>
</evidence>
<dbReference type="InterPro" id="IPR019734">
    <property type="entry name" value="TPR_rpt"/>
</dbReference>
<proteinExistence type="predicted"/>